<protein>
    <submittedName>
        <fullName evidence="4">Putative hydrolase</fullName>
    </submittedName>
</protein>
<dbReference type="OrthoDB" id="9801763at2"/>
<keyword evidence="5" id="KW-1185">Reference proteome</keyword>
<dbReference type="InterPro" id="IPR029058">
    <property type="entry name" value="AB_hydrolase_fold"/>
</dbReference>
<evidence type="ECO:0000256" key="1">
    <source>
        <dbReference type="ARBA" id="ARBA00006499"/>
    </source>
</evidence>
<gene>
    <name evidence="4" type="ORF">PAM7066_03512</name>
</gene>
<dbReference type="PANTHER" id="PTHR10655:SF17">
    <property type="entry name" value="LYSOPHOSPHOLIPASE-LIKE PROTEIN 1"/>
    <property type="match status" value="1"/>
</dbReference>
<proteinExistence type="inferred from homology"/>
<keyword evidence="2 4" id="KW-0378">Hydrolase</keyword>
<dbReference type="EMBL" id="FWFV01000016">
    <property type="protein sequence ID" value="SLN69498.1"/>
    <property type="molecule type" value="Genomic_DNA"/>
</dbReference>
<evidence type="ECO:0000313" key="5">
    <source>
        <dbReference type="Proteomes" id="UP000193870"/>
    </source>
</evidence>
<dbReference type="Gene3D" id="3.40.50.1820">
    <property type="entry name" value="alpha/beta hydrolase"/>
    <property type="match status" value="1"/>
</dbReference>
<dbReference type="SUPFAM" id="SSF53474">
    <property type="entry name" value="alpha/beta-Hydrolases"/>
    <property type="match status" value="1"/>
</dbReference>
<dbReference type="AlphaFoldDB" id="A0A1Y5TQH7"/>
<sequence>MTGDPHGTARIHRHGEARAERALVLLHGRGAGAGDILDLGAALVPAGAAFFAPEAAGRSWWPTSFLAPMAALEPWLGSALAAVERAVAAAREEGYAEDRICLLGFSQGACLALEYVARSGRRLGAVGALSGGLVGTGDAEGGPSKALYGHSPKRFDYMADLARMPIYLGCHARDPHIPLARVRESEAVLSGLGTTCEVVIHPGAGHAVTAEDATAMRRLLVSEQSTQ</sequence>
<organism evidence="4 5">
    <name type="scientific">Palleronia marisminoris</name>
    <dbReference type="NCBI Taxonomy" id="315423"/>
    <lineage>
        <taxon>Bacteria</taxon>
        <taxon>Pseudomonadati</taxon>
        <taxon>Pseudomonadota</taxon>
        <taxon>Alphaproteobacteria</taxon>
        <taxon>Rhodobacterales</taxon>
        <taxon>Roseobacteraceae</taxon>
        <taxon>Palleronia</taxon>
    </lineage>
</organism>
<dbReference type="GO" id="GO:0016787">
    <property type="term" value="F:hydrolase activity"/>
    <property type="evidence" value="ECO:0007669"/>
    <property type="project" value="UniProtKB-KW"/>
</dbReference>
<evidence type="ECO:0000313" key="4">
    <source>
        <dbReference type="EMBL" id="SLN69498.1"/>
    </source>
</evidence>
<evidence type="ECO:0000259" key="3">
    <source>
        <dbReference type="Pfam" id="PF02230"/>
    </source>
</evidence>
<comment type="similarity">
    <text evidence="1">Belongs to the AB hydrolase superfamily. AB hydrolase 2 family.</text>
</comment>
<dbReference type="Proteomes" id="UP000193870">
    <property type="component" value="Unassembled WGS sequence"/>
</dbReference>
<dbReference type="InterPro" id="IPR003140">
    <property type="entry name" value="PLipase/COase/thioEstase"/>
</dbReference>
<dbReference type="STRING" id="315423.SAMN04488020_11711"/>
<reference evidence="4 5" key="1">
    <citation type="submission" date="2017-03" db="EMBL/GenBank/DDBJ databases">
        <authorList>
            <person name="Afonso C.L."/>
            <person name="Miller P.J."/>
            <person name="Scott M.A."/>
            <person name="Spackman E."/>
            <person name="Goraichik I."/>
            <person name="Dimitrov K.M."/>
            <person name="Suarez D.L."/>
            <person name="Swayne D.E."/>
        </authorList>
    </citation>
    <scope>NUCLEOTIDE SEQUENCE [LARGE SCALE GENOMIC DNA]</scope>
    <source>
        <strain evidence="4 5">CECT 7066</strain>
    </source>
</reference>
<evidence type="ECO:0000256" key="2">
    <source>
        <dbReference type="ARBA" id="ARBA00022801"/>
    </source>
</evidence>
<feature type="domain" description="Phospholipase/carboxylesterase/thioesterase" evidence="3">
    <location>
        <begin position="16"/>
        <end position="213"/>
    </location>
</feature>
<dbReference type="RefSeq" id="WP_085855470.1">
    <property type="nucleotide sequence ID" value="NZ_FOPF01000017.1"/>
</dbReference>
<dbReference type="PANTHER" id="PTHR10655">
    <property type="entry name" value="LYSOPHOSPHOLIPASE-RELATED"/>
    <property type="match status" value="1"/>
</dbReference>
<dbReference type="Pfam" id="PF02230">
    <property type="entry name" value="Abhydrolase_2"/>
    <property type="match status" value="1"/>
</dbReference>
<accession>A0A1Y5TQH7</accession>
<dbReference type="InterPro" id="IPR050565">
    <property type="entry name" value="LYPA1-2/EST-like"/>
</dbReference>
<name>A0A1Y5TQH7_9RHOB</name>